<evidence type="ECO:0000313" key="1">
    <source>
        <dbReference type="EMBL" id="EKM54699.1"/>
    </source>
</evidence>
<evidence type="ECO:0000313" key="2">
    <source>
        <dbReference type="Proteomes" id="UP000008370"/>
    </source>
</evidence>
<sequence length="63" mass="6940">MLITVYVKARPADDHDDALAFGPGGIQTEHLYLLEAKRYGKTLVPIFGYVPPTVAVRVTNRLA</sequence>
<gene>
    <name evidence="1" type="ORF">PHACADRAFT_258714</name>
</gene>
<keyword evidence="2" id="KW-1185">Reference proteome</keyword>
<dbReference type="HOGENOM" id="CLU_2886561_0_0_1"/>
<dbReference type="AlphaFoldDB" id="K5W6W3"/>
<dbReference type="GeneID" id="18917188"/>
<dbReference type="KEGG" id="pco:PHACADRAFT_258714"/>
<protein>
    <submittedName>
        <fullName evidence="1">Uncharacterized protein</fullName>
    </submittedName>
</protein>
<dbReference type="EMBL" id="JH930473">
    <property type="protein sequence ID" value="EKM54699.1"/>
    <property type="molecule type" value="Genomic_DNA"/>
</dbReference>
<name>K5W6W3_PHACS</name>
<accession>K5W6W3</accession>
<reference evidence="1 2" key="1">
    <citation type="journal article" date="2012" name="BMC Genomics">
        <title>Comparative genomics of the white-rot fungi, Phanerochaete carnosa and P. chrysosporium, to elucidate the genetic basis of the distinct wood types they colonize.</title>
        <authorList>
            <person name="Suzuki H."/>
            <person name="MacDonald J."/>
            <person name="Syed K."/>
            <person name="Salamov A."/>
            <person name="Hori C."/>
            <person name="Aerts A."/>
            <person name="Henrissat B."/>
            <person name="Wiebenga A."/>
            <person name="vanKuyk P.A."/>
            <person name="Barry K."/>
            <person name="Lindquist E."/>
            <person name="LaButti K."/>
            <person name="Lapidus A."/>
            <person name="Lucas S."/>
            <person name="Coutinho P."/>
            <person name="Gong Y."/>
            <person name="Samejima M."/>
            <person name="Mahadevan R."/>
            <person name="Abou-Zaid M."/>
            <person name="de Vries R.P."/>
            <person name="Igarashi K."/>
            <person name="Yadav J.S."/>
            <person name="Grigoriev I.V."/>
            <person name="Master E.R."/>
        </authorList>
    </citation>
    <scope>NUCLEOTIDE SEQUENCE [LARGE SCALE GENOMIC DNA]</scope>
    <source>
        <strain evidence="1 2">HHB-10118-sp</strain>
    </source>
</reference>
<dbReference type="InParanoid" id="K5W6W3"/>
<dbReference type="Proteomes" id="UP000008370">
    <property type="component" value="Unassembled WGS sequence"/>
</dbReference>
<dbReference type="RefSeq" id="XP_007397382.1">
    <property type="nucleotide sequence ID" value="XM_007397320.1"/>
</dbReference>
<proteinExistence type="predicted"/>
<organism evidence="1 2">
    <name type="scientific">Phanerochaete carnosa (strain HHB-10118-sp)</name>
    <name type="common">White-rot fungus</name>
    <name type="synonym">Peniophora carnosa</name>
    <dbReference type="NCBI Taxonomy" id="650164"/>
    <lineage>
        <taxon>Eukaryota</taxon>
        <taxon>Fungi</taxon>
        <taxon>Dikarya</taxon>
        <taxon>Basidiomycota</taxon>
        <taxon>Agaricomycotina</taxon>
        <taxon>Agaricomycetes</taxon>
        <taxon>Polyporales</taxon>
        <taxon>Phanerochaetaceae</taxon>
        <taxon>Phanerochaete</taxon>
    </lineage>
</organism>